<sequence>MLEMEELEQTIMQLIIYGGNAKSDAMLAIEAAKKGDLKTADEQIKLADDALLEAHHSQTALIQGEARGDRTEVSLLLVHAQDHLMNAITFKDLAKEIVELYRAK</sequence>
<keyword evidence="3" id="KW-0808">Transferase</keyword>
<dbReference type="GO" id="GO:0009401">
    <property type="term" value="P:phosphoenolpyruvate-dependent sugar phosphotransferase system"/>
    <property type="evidence" value="ECO:0007669"/>
    <property type="project" value="UniProtKB-KW"/>
</dbReference>
<evidence type="ECO:0000256" key="6">
    <source>
        <dbReference type="PIRSR" id="PIRSR000699-2"/>
    </source>
</evidence>
<keyword evidence="6" id="KW-0460">Magnesium</keyword>
<keyword evidence="2" id="KW-0762">Sugar transport</keyword>
<evidence type="ECO:0000256" key="7">
    <source>
        <dbReference type="PROSITE-ProRule" id="PRU00418"/>
    </source>
</evidence>
<keyword evidence="1" id="KW-0813">Transport</keyword>
<feature type="active site" description="Tele-phosphohistidine intermediate" evidence="5">
    <location>
        <position position="79"/>
    </location>
</feature>
<dbReference type="InterPro" id="IPR003188">
    <property type="entry name" value="PTS_IIA_lac/cel"/>
</dbReference>
<dbReference type="EMBL" id="AODG01000014">
    <property type="protein sequence ID" value="EUJ26809.1"/>
    <property type="molecule type" value="Genomic_DNA"/>
</dbReference>
<organism evidence="8 9">
    <name type="scientific">Listeria grayi FSL F6-1183</name>
    <dbReference type="NCBI Taxonomy" id="1265827"/>
    <lineage>
        <taxon>Bacteria</taxon>
        <taxon>Bacillati</taxon>
        <taxon>Bacillota</taxon>
        <taxon>Bacilli</taxon>
        <taxon>Bacillales</taxon>
        <taxon>Listeriaceae</taxon>
        <taxon>Listeria</taxon>
    </lineage>
</organism>
<dbReference type="PANTHER" id="PTHR34382">
    <property type="entry name" value="PTS SYSTEM N,N'-DIACETYLCHITOBIOSE-SPECIFIC EIIA COMPONENT"/>
    <property type="match status" value="1"/>
</dbReference>
<evidence type="ECO:0000256" key="2">
    <source>
        <dbReference type="ARBA" id="ARBA00022597"/>
    </source>
</evidence>
<evidence type="ECO:0000256" key="5">
    <source>
        <dbReference type="PIRSR" id="PIRSR000699-1"/>
    </source>
</evidence>
<evidence type="ECO:0000256" key="3">
    <source>
        <dbReference type="ARBA" id="ARBA00022679"/>
    </source>
</evidence>
<protein>
    <submittedName>
        <fullName evidence="8">PTS system, beta-glucoside-specific, IIA component</fullName>
    </submittedName>
</protein>
<dbReference type="GO" id="GO:0046872">
    <property type="term" value="F:metal ion binding"/>
    <property type="evidence" value="ECO:0007669"/>
    <property type="project" value="UniProtKB-KW"/>
</dbReference>
<evidence type="ECO:0000313" key="8">
    <source>
        <dbReference type="EMBL" id="EUJ26809.1"/>
    </source>
</evidence>
<evidence type="ECO:0000256" key="1">
    <source>
        <dbReference type="ARBA" id="ARBA00022448"/>
    </source>
</evidence>
<dbReference type="SUPFAM" id="SSF46973">
    <property type="entry name" value="Enzyme IIa from lactose specific PTS, IIa-lac"/>
    <property type="match status" value="1"/>
</dbReference>
<dbReference type="Pfam" id="PF02255">
    <property type="entry name" value="PTS_IIA"/>
    <property type="match status" value="1"/>
</dbReference>
<dbReference type="PROSITE" id="PS51095">
    <property type="entry name" value="PTS_EIIA_TYPE_3"/>
    <property type="match status" value="1"/>
</dbReference>
<reference evidence="8 9" key="1">
    <citation type="submission" date="2012-12" db="EMBL/GenBank/DDBJ databases">
        <title>Novel taxa of Listeriaceae from agricultural environments in the United States.</title>
        <authorList>
            <person name="den Bakker H.C."/>
            <person name="Allred A."/>
            <person name="Warchocki S."/>
            <person name="Wright E.M."/>
            <person name="Burrell A."/>
            <person name="Nightingale K.K."/>
            <person name="Kephart D."/>
            <person name="Wiedmann M."/>
        </authorList>
    </citation>
    <scope>NUCLEOTIDE SEQUENCE [LARGE SCALE GENOMIC DNA]</scope>
    <source>
        <strain evidence="8 9">FSL F6-1183</strain>
    </source>
</reference>
<evidence type="ECO:0000256" key="4">
    <source>
        <dbReference type="ARBA" id="ARBA00022683"/>
    </source>
</evidence>
<dbReference type="PANTHER" id="PTHR34382:SF7">
    <property type="entry name" value="PTS SYSTEM N,N'-DIACETYLCHITOBIOSE-SPECIFIC EIIA COMPONENT"/>
    <property type="match status" value="1"/>
</dbReference>
<keyword evidence="6" id="KW-0479">Metal-binding</keyword>
<keyword evidence="4" id="KW-0598">Phosphotransferase system</keyword>
<comment type="caution">
    <text evidence="8">The sequence shown here is derived from an EMBL/GenBank/DDBJ whole genome shotgun (WGS) entry which is preliminary data.</text>
</comment>
<dbReference type="CDD" id="cd00215">
    <property type="entry name" value="PTS_IIA_lac"/>
    <property type="match status" value="1"/>
</dbReference>
<feature type="binding site" evidence="6">
    <location>
        <position position="82"/>
    </location>
    <ligand>
        <name>Mg(2+)</name>
        <dbReference type="ChEBI" id="CHEBI:18420"/>
        <note>ligand shared between all trimeric partners</note>
    </ligand>
</feature>
<dbReference type="Gene3D" id="1.20.58.80">
    <property type="entry name" value="Phosphotransferase system, lactose/cellobiose-type IIA subunit"/>
    <property type="match status" value="1"/>
</dbReference>
<feature type="modified residue" description="Phosphohistidine; by HPr" evidence="7">
    <location>
        <position position="79"/>
    </location>
</feature>
<dbReference type="InterPro" id="IPR036542">
    <property type="entry name" value="PTS_IIA_lac/cel_sf"/>
</dbReference>
<proteinExistence type="predicted"/>
<name>A0A829R678_LISGR</name>
<accession>A0A829R678</accession>
<dbReference type="GO" id="GO:0016740">
    <property type="term" value="F:transferase activity"/>
    <property type="evidence" value="ECO:0007669"/>
    <property type="project" value="UniProtKB-KW"/>
</dbReference>
<dbReference type="AlphaFoldDB" id="A0A829R678"/>
<dbReference type="PIRSF" id="PIRSF000699">
    <property type="entry name" value="PTS_IILac_III"/>
    <property type="match status" value="1"/>
</dbReference>
<dbReference type="Proteomes" id="UP000019251">
    <property type="component" value="Unassembled WGS sequence"/>
</dbReference>
<comment type="cofactor">
    <cofactor evidence="6">
        <name>Mg(2+)</name>
        <dbReference type="ChEBI" id="CHEBI:18420"/>
    </cofactor>
    <text evidence="6">Binds 1 Mg(2+) ion per trimer.</text>
</comment>
<evidence type="ECO:0000313" key="9">
    <source>
        <dbReference type="Proteomes" id="UP000019251"/>
    </source>
</evidence>
<gene>
    <name evidence="8" type="ORF">LMUR_11992</name>
</gene>